<organism evidence="3 4">
    <name type="scientific">Trematosphaeria pertusa</name>
    <dbReference type="NCBI Taxonomy" id="390896"/>
    <lineage>
        <taxon>Eukaryota</taxon>
        <taxon>Fungi</taxon>
        <taxon>Dikarya</taxon>
        <taxon>Ascomycota</taxon>
        <taxon>Pezizomycotina</taxon>
        <taxon>Dothideomycetes</taxon>
        <taxon>Pleosporomycetidae</taxon>
        <taxon>Pleosporales</taxon>
        <taxon>Massarineae</taxon>
        <taxon>Trematosphaeriaceae</taxon>
        <taxon>Trematosphaeria</taxon>
    </lineage>
</organism>
<dbReference type="GO" id="GO:0051285">
    <property type="term" value="C:cell cortex of cell tip"/>
    <property type="evidence" value="ECO:0007669"/>
    <property type="project" value="TreeGrafter"/>
</dbReference>
<evidence type="ECO:0000256" key="2">
    <source>
        <dbReference type="SAM" id="Phobius"/>
    </source>
</evidence>
<protein>
    <recommendedName>
        <fullName evidence="5">Integral membrane protein-like protein</fullName>
    </recommendedName>
</protein>
<dbReference type="GeneID" id="54585120"/>
<proteinExistence type="predicted"/>
<feature type="region of interest" description="Disordered" evidence="1">
    <location>
        <begin position="102"/>
        <end position="143"/>
    </location>
</feature>
<dbReference type="AlphaFoldDB" id="A0A6A6IZX4"/>
<feature type="transmembrane region" description="Helical" evidence="2">
    <location>
        <begin position="288"/>
        <end position="313"/>
    </location>
</feature>
<dbReference type="InterPro" id="IPR009571">
    <property type="entry name" value="SUR7/Rim9-like_fungi"/>
</dbReference>
<dbReference type="PANTHER" id="PTHR28019:SF7">
    <property type="entry name" value="SUR7 PROTEIN"/>
    <property type="match status" value="1"/>
</dbReference>
<feature type="transmembrane region" description="Helical" evidence="2">
    <location>
        <begin position="47"/>
        <end position="68"/>
    </location>
</feature>
<accession>A0A6A6IZX4</accession>
<evidence type="ECO:0008006" key="5">
    <source>
        <dbReference type="Google" id="ProtNLM"/>
    </source>
</evidence>
<feature type="transmembrane region" description="Helical" evidence="2">
    <location>
        <begin position="333"/>
        <end position="357"/>
    </location>
</feature>
<dbReference type="OrthoDB" id="4159154at2759"/>
<name>A0A6A6IZX4_9PLEO</name>
<keyword evidence="2" id="KW-1133">Transmembrane helix</keyword>
<keyword evidence="2" id="KW-0472">Membrane</keyword>
<dbReference type="GO" id="GO:0031505">
    <property type="term" value="P:fungal-type cell wall organization"/>
    <property type="evidence" value="ECO:0007669"/>
    <property type="project" value="TreeGrafter"/>
</dbReference>
<reference evidence="3" key="1">
    <citation type="journal article" date="2020" name="Stud. Mycol.">
        <title>101 Dothideomycetes genomes: a test case for predicting lifestyles and emergence of pathogens.</title>
        <authorList>
            <person name="Haridas S."/>
            <person name="Albert R."/>
            <person name="Binder M."/>
            <person name="Bloem J."/>
            <person name="Labutti K."/>
            <person name="Salamov A."/>
            <person name="Andreopoulos B."/>
            <person name="Baker S."/>
            <person name="Barry K."/>
            <person name="Bills G."/>
            <person name="Bluhm B."/>
            <person name="Cannon C."/>
            <person name="Castanera R."/>
            <person name="Culley D."/>
            <person name="Daum C."/>
            <person name="Ezra D."/>
            <person name="Gonzalez J."/>
            <person name="Henrissat B."/>
            <person name="Kuo A."/>
            <person name="Liang C."/>
            <person name="Lipzen A."/>
            <person name="Lutzoni F."/>
            <person name="Magnuson J."/>
            <person name="Mondo S."/>
            <person name="Nolan M."/>
            <person name="Ohm R."/>
            <person name="Pangilinan J."/>
            <person name="Park H.-J."/>
            <person name="Ramirez L."/>
            <person name="Alfaro M."/>
            <person name="Sun H."/>
            <person name="Tritt A."/>
            <person name="Yoshinaga Y."/>
            <person name="Zwiers L.-H."/>
            <person name="Turgeon B."/>
            <person name="Goodwin S."/>
            <person name="Spatafora J."/>
            <person name="Crous P."/>
            <person name="Grigoriev I."/>
        </authorList>
    </citation>
    <scope>NUCLEOTIDE SEQUENCE</scope>
    <source>
        <strain evidence="3">CBS 122368</strain>
    </source>
</reference>
<gene>
    <name evidence="3" type="ORF">BU26DRAFT_545543</name>
</gene>
<keyword evidence="4" id="KW-1185">Reference proteome</keyword>
<evidence type="ECO:0000313" key="4">
    <source>
        <dbReference type="Proteomes" id="UP000800094"/>
    </source>
</evidence>
<dbReference type="PANTHER" id="PTHR28019">
    <property type="entry name" value="CELL MEMBRANE PROTEIN YLR413W-RELATED"/>
    <property type="match status" value="1"/>
</dbReference>
<dbReference type="RefSeq" id="XP_033691125.1">
    <property type="nucleotide sequence ID" value="XM_033831790.1"/>
</dbReference>
<feature type="transmembrane region" description="Helical" evidence="2">
    <location>
        <begin position="253"/>
        <end position="276"/>
    </location>
</feature>
<dbReference type="Pfam" id="PF06687">
    <property type="entry name" value="SUR7"/>
    <property type="match status" value="1"/>
</dbReference>
<dbReference type="InterPro" id="IPR052413">
    <property type="entry name" value="SUR7_domain"/>
</dbReference>
<keyword evidence="2" id="KW-0812">Transmembrane</keyword>
<dbReference type="GO" id="GO:0005886">
    <property type="term" value="C:plasma membrane"/>
    <property type="evidence" value="ECO:0007669"/>
    <property type="project" value="InterPro"/>
</dbReference>
<dbReference type="Proteomes" id="UP000800094">
    <property type="component" value="Unassembled WGS sequence"/>
</dbReference>
<evidence type="ECO:0000313" key="3">
    <source>
        <dbReference type="EMBL" id="KAF2256121.1"/>
    </source>
</evidence>
<evidence type="ECO:0000256" key="1">
    <source>
        <dbReference type="SAM" id="MobiDB-lite"/>
    </source>
</evidence>
<sequence length="394" mass="42723">MDRLPSHYNEKISVEPDLGDQRQSTFKTLPSPPTAPKRAMHKYRVSAICPLALAVVSFVFSILIVLAGRNPGYLEEEYMFALNVSRVGQDIIRFEAATATSSTTPSATTSSSSNPLDPLNPFSTSSPLNPNNPDNPLSPLLGNLTDTVDDGLQTAVNDVIEAIVDQAGVRDFYYLYLNRVCEGDIAEGSGGNEDGIAVDTCPSYADASKNVSRATIPSSIVIGTTNISVPLIAELSHSLDALNSSLGSLRRTILAFLIISLIGAGISFLLTLPSIFFPRSHLLVYANLFFTSLASTFALLAALLLTALIVAIAQMLGGIGQAVNLYVKKGERVLAFAWVAWVCVALESAYWAAVWFVEIRRWSFVRRRRTEGEIGSWRGVCGEVRRDLKGEKNM</sequence>
<feature type="compositionally biased region" description="Basic and acidic residues" evidence="1">
    <location>
        <begin position="1"/>
        <end position="14"/>
    </location>
</feature>
<dbReference type="EMBL" id="ML987189">
    <property type="protein sequence ID" value="KAF2256121.1"/>
    <property type="molecule type" value="Genomic_DNA"/>
</dbReference>
<feature type="region of interest" description="Disordered" evidence="1">
    <location>
        <begin position="1"/>
        <end position="37"/>
    </location>
</feature>